<dbReference type="Pfam" id="PF00005">
    <property type="entry name" value="ABC_tran"/>
    <property type="match status" value="1"/>
</dbReference>
<accession>A0A387B6C8</accession>
<evidence type="ECO:0000256" key="3">
    <source>
        <dbReference type="ARBA" id="ARBA00022840"/>
    </source>
</evidence>
<dbReference type="GO" id="GO:1903806">
    <property type="term" value="P:L-isoleucine import across plasma membrane"/>
    <property type="evidence" value="ECO:0007669"/>
    <property type="project" value="TreeGrafter"/>
</dbReference>
<gene>
    <name evidence="5" type="ORF">D7I47_02930</name>
</gene>
<dbReference type="PANTHER" id="PTHR45772">
    <property type="entry name" value="CONSERVED COMPONENT OF ABC TRANSPORTER FOR NATURAL AMINO ACIDS-RELATED"/>
    <property type="match status" value="1"/>
</dbReference>
<reference evidence="6" key="1">
    <citation type="submission" date="2018-09" db="EMBL/GenBank/DDBJ databases">
        <title>Genome sequencing of strain 2DFWR-13.</title>
        <authorList>
            <person name="Heo J."/>
            <person name="Kim S.-J."/>
            <person name="Kwon S.-W."/>
        </authorList>
    </citation>
    <scope>NUCLEOTIDE SEQUENCE [LARGE SCALE GENOMIC DNA]</scope>
    <source>
        <strain evidence="6">2DFWR-13</strain>
    </source>
</reference>
<evidence type="ECO:0000313" key="5">
    <source>
        <dbReference type="EMBL" id="AYF97308.1"/>
    </source>
</evidence>
<dbReference type="GO" id="GO:0042941">
    <property type="term" value="P:D-alanine transmembrane transport"/>
    <property type="evidence" value="ECO:0007669"/>
    <property type="project" value="TreeGrafter"/>
</dbReference>
<dbReference type="RefSeq" id="WP_120761659.1">
    <property type="nucleotide sequence ID" value="NZ_CP032630.1"/>
</dbReference>
<dbReference type="GO" id="GO:0005304">
    <property type="term" value="F:L-valine transmembrane transporter activity"/>
    <property type="evidence" value="ECO:0007669"/>
    <property type="project" value="TreeGrafter"/>
</dbReference>
<evidence type="ECO:0000256" key="1">
    <source>
        <dbReference type="ARBA" id="ARBA00022448"/>
    </source>
</evidence>
<sequence>MSTDTALVVDDVSKHFGGLKAMRHVSLTLGVGERISVIGTNGAGKSTLFNCIAGTFPASSGRIELFGEDVTRMSASRRARRGLARTFQTSRLFEQLTAAENVFIALGGNEFRGGLLRPSRFGRERWDRVERLLERVGLAGRDETVVADLSHGEQRQLELAMALALQPRLLMLDEPAAGFSPAERVHLTTLLRELPQEISLLLIEHDMDIALAVATRVIVMHDGEKILEGTPDEIRASERVREIYLGGSVADVA</sequence>
<keyword evidence="6" id="KW-1185">Reference proteome</keyword>
<organism evidence="5 6">
    <name type="scientific">Protaetiibacter intestinalis</name>
    <dbReference type="NCBI Taxonomy" id="2419774"/>
    <lineage>
        <taxon>Bacteria</taxon>
        <taxon>Bacillati</taxon>
        <taxon>Actinomycetota</taxon>
        <taxon>Actinomycetes</taxon>
        <taxon>Micrococcales</taxon>
        <taxon>Microbacteriaceae</taxon>
        <taxon>Protaetiibacter</taxon>
    </lineage>
</organism>
<dbReference type="CDD" id="cd03219">
    <property type="entry name" value="ABC_Mj1267_LivG_branched"/>
    <property type="match status" value="1"/>
</dbReference>
<dbReference type="EMBL" id="CP032630">
    <property type="protein sequence ID" value="AYF97308.1"/>
    <property type="molecule type" value="Genomic_DNA"/>
</dbReference>
<dbReference type="InterPro" id="IPR003593">
    <property type="entry name" value="AAA+_ATPase"/>
</dbReference>
<dbReference type="Pfam" id="PF12399">
    <property type="entry name" value="BCA_ABC_TP_C"/>
    <property type="match status" value="1"/>
</dbReference>
<dbReference type="InterPro" id="IPR032823">
    <property type="entry name" value="BCA_ABC_TP_C"/>
</dbReference>
<dbReference type="PANTHER" id="PTHR45772:SF7">
    <property type="entry name" value="AMINO ACID ABC TRANSPORTER ATP-BINDING PROTEIN"/>
    <property type="match status" value="1"/>
</dbReference>
<dbReference type="GO" id="GO:1903805">
    <property type="term" value="P:L-valine import across plasma membrane"/>
    <property type="evidence" value="ECO:0007669"/>
    <property type="project" value="TreeGrafter"/>
</dbReference>
<dbReference type="InterPro" id="IPR051120">
    <property type="entry name" value="ABC_AA/LPS_Transport"/>
</dbReference>
<dbReference type="GO" id="GO:0005886">
    <property type="term" value="C:plasma membrane"/>
    <property type="evidence" value="ECO:0007669"/>
    <property type="project" value="TreeGrafter"/>
</dbReference>
<dbReference type="InterPro" id="IPR027417">
    <property type="entry name" value="P-loop_NTPase"/>
</dbReference>
<feature type="domain" description="ABC transporter" evidence="4">
    <location>
        <begin position="7"/>
        <end position="247"/>
    </location>
</feature>
<dbReference type="KEGG" id="lyd:D7I47_02930"/>
<dbReference type="InterPro" id="IPR003439">
    <property type="entry name" value="ABC_transporter-like_ATP-bd"/>
</dbReference>
<evidence type="ECO:0000259" key="4">
    <source>
        <dbReference type="PROSITE" id="PS50893"/>
    </source>
</evidence>
<dbReference type="PROSITE" id="PS50893">
    <property type="entry name" value="ABC_TRANSPORTER_2"/>
    <property type="match status" value="1"/>
</dbReference>
<dbReference type="OrthoDB" id="9805514at2"/>
<evidence type="ECO:0000256" key="2">
    <source>
        <dbReference type="ARBA" id="ARBA00022741"/>
    </source>
</evidence>
<dbReference type="SMART" id="SM00382">
    <property type="entry name" value="AAA"/>
    <property type="match status" value="1"/>
</dbReference>
<keyword evidence="1" id="KW-0813">Transport</keyword>
<dbReference type="GO" id="GO:0015188">
    <property type="term" value="F:L-isoleucine transmembrane transporter activity"/>
    <property type="evidence" value="ECO:0007669"/>
    <property type="project" value="TreeGrafter"/>
</dbReference>
<keyword evidence="2" id="KW-0547">Nucleotide-binding</keyword>
<dbReference type="GO" id="GO:0005524">
    <property type="term" value="F:ATP binding"/>
    <property type="evidence" value="ECO:0007669"/>
    <property type="project" value="UniProtKB-KW"/>
</dbReference>
<dbReference type="GO" id="GO:0016887">
    <property type="term" value="F:ATP hydrolysis activity"/>
    <property type="evidence" value="ECO:0007669"/>
    <property type="project" value="InterPro"/>
</dbReference>
<name>A0A387B6C8_9MICO</name>
<proteinExistence type="predicted"/>
<dbReference type="SUPFAM" id="SSF52540">
    <property type="entry name" value="P-loop containing nucleoside triphosphate hydrolases"/>
    <property type="match status" value="1"/>
</dbReference>
<dbReference type="Gene3D" id="3.40.50.300">
    <property type="entry name" value="P-loop containing nucleotide triphosphate hydrolases"/>
    <property type="match status" value="1"/>
</dbReference>
<dbReference type="GO" id="GO:0015808">
    <property type="term" value="P:L-alanine transport"/>
    <property type="evidence" value="ECO:0007669"/>
    <property type="project" value="TreeGrafter"/>
</dbReference>
<evidence type="ECO:0000313" key="6">
    <source>
        <dbReference type="Proteomes" id="UP000278886"/>
    </source>
</evidence>
<keyword evidence="3 5" id="KW-0067">ATP-binding</keyword>
<dbReference type="AlphaFoldDB" id="A0A387B6C8"/>
<dbReference type="Proteomes" id="UP000278886">
    <property type="component" value="Chromosome"/>
</dbReference>
<dbReference type="GO" id="GO:0015192">
    <property type="term" value="F:L-phenylalanine transmembrane transporter activity"/>
    <property type="evidence" value="ECO:0007669"/>
    <property type="project" value="TreeGrafter"/>
</dbReference>
<protein>
    <submittedName>
        <fullName evidence="5">ABC transporter ATP-binding protein</fullName>
    </submittedName>
</protein>